<feature type="domain" description="Large ribosomal subunit protein eL19" evidence="6">
    <location>
        <begin position="91"/>
        <end position="234"/>
    </location>
</feature>
<protein>
    <recommendedName>
        <fullName evidence="4">Ribosomal protein L19</fullName>
    </recommendedName>
</protein>
<dbReference type="InterPro" id="IPR033935">
    <property type="entry name" value="Ribosomal_eL19_euk"/>
</dbReference>
<dbReference type="InterPro" id="IPR057260">
    <property type="entry name" value="Ribosomal_L19e_C"/>
</dbReference>
<evidence type="ECO:0000259" key="6">
    <source>
        <dbReference type="SMART" id="SM01416"/>
    </source>
</evidence>
<reference evidence="7" key="1">
    <citation type="journal article" date="2020" name="Phytopathology">
        <title>Genome Sequence Resources of Colletotrichum truncatum, C. plurivorum, C. musicola, and C. sojae: Four Species Pathogenic to Soybean (Glycine max).</title>
        <authorList>
            <person name="Rogerio F."/>
            <person name="Boufleur T.R."/>
            <person name="Ciampi-Guillardi M."/>
            <person name="Sukno S.A."/>
            <person name="Thon M.R."/>
            <person name="Massola Junior N.S."/>
            <person name="Baroncelli R."/>
        </authorList>
    </citation>
    <scope>NUCLEOTIDE SEQUENCE</scope>
    <source>
        <strain evidence="7">LFN0074</strain>
    </source>
</reference>
<dbReference type="GO" id="GO:0006412">
    <property type="term" value="P:translation"/>
    <property type="evidence" value="ECO:0007669"/>
    <property type="project" value="InterPro"/>
</dbReference>
<gene>
    <name evidence="7" type="ORF">CMUS01_10131</name>
</gene>
<dbReference type="InterPro" id="IPR015972">
    <property type="entry name" value="Ribosomal_eL19_dom1"/>
</dbReference>
<keyword evidence="2 4" id="KW-0689">Ribosomal protein</keyword>
<dbReference type="InterPro" id="IPR000196">
    <property type="entry name" value="Ribosomal_eL19_dom"/>
</dbReference>
<accession>A0A8H6N9Q5</accession>
<dbReference type="GO" id="GO:0003723">
    <property type="term" value="F:RNA binding"/>
    <property type="evidence" value="ECO:0007669"/>
    <property type="project" value="InterPro"/>
</dbReference>
<dbReference type="NCBIfam" id="NF006343">
    <property type="entry name" value="PRK08570.1"/>
    <property type="match status" value="1"/>
</dbReference>
<dbReference type="FunFam" id="1.10.1200.240:FF:000001">
    <property type="entry name" value="Ribosomal protein L19"/>
    <property type="match status" value="1"/>
</dbReference>
<dbReference type="EMBL" id="WIGM01000457">
    <property type="protein sequence ID" value="KAF6824675.1"/>
    <property type="molecule type" value="Genomic_DNA"/>
</dbReference>
<feature type="non-terminal residue" evidence="7">
    <location>
        <position position="281"/>
    </location>
</feature>
<sequence length="281" mass="32052">STPLVGTTIDKVNIQDVSDLDVAAAALSTRFQPDSRRLLHRACRHHAAAAPGICGDDKSTSNSWDWAGKDGRIHYHHHVQRLIPIACCRVNLRTQKRLAASVIGCGQRKIWLDPNEVNEISNANSRQTIRKLVADGLIIRKPVTMHSRSRARELNLARRIGRHRGFGKRKGTAEARMPSQVLWMRRLRVLRRLLVKYRASGKIDKHLYHELYHLSKGNTFKHKRALVEHIHRAKAEKARERALKDEMDAKRAKTKAARERKQERAAAKRNALLGEGEEETK</sequence>
<name>A0A8H6N9Q5_9PEZI</name>
<dbReference type="PROSITE" id="PS00526">
    <property type="entry name" value="RIBOSOMAL_L19E"/>
    <property type="match status" value="1"/>
</dbReference>
<dbReference type="Pfam" id="PF25476">
    <property type="entry name" value="Ribosomal_L19e_C"/>
    <property type="match status" value="1"/>
</dbReference>
<keyword evidence="8" id="KW-1185">Reference proteome</keyword>
<dbReference type="GO" id="GO:0003735">
    <property type="term" value="F:structural constituent of ribosome"/>
    <property type="evidence" value="ECO:0007669"/>
    <property type="project" value="InterPro"/>
</dbReference>
<dbReference type="AlphaFoldDB" id="A0A8H6N9Q5"/>
<dbReference type="SMART" id="SM01416">
    <property type="entry name" value="Ribosomal_L19e"/>
    <property type="match status" value="1"/>
</dbReference>
<dbReference type="CDD" id="cd01417">
    <property type="entry name" value="Ribosomal_L19e_E"/>
    <property type="match status" value="1"/>
</dbReference>
<evidence type="ECO:0000256" key="1">
    <source>
        <dbReference type="ARBA" id="ARBA00011082"/>
    </source>
</evidence>
<dbReference type="Proteomes" id="UP000639643">
    <property type="component" value="Unassembled WGS sequence"/>
</dbReference>
<evidence type="ECO:0000256" key="4">
    <source>
        <dbReference type="RuleBase" id="RU000574"/>
    </source>
</evidence>
<comment type="caution">
    <text evidence="7">The sequence shown here is derived from an EMBL/GenBank/DDBJ whole genome shotgun (WGS) entry which is preliminary data.</text>
</comment>
<evidence type="ECO:0000256" key="3">
    <source>
        <dbReference type="ARBA" id="ARBA00023274"/>
    </source>
</evidence>
<keyword evidence="3 4" id="KW-0687">Ribonucleoprotein</keyword>
<dbReference type="InterPro" id="IPR057259">
    <property type="entry name" value="Ribosomal_L19e"/>
</dbReference>
<dbReference type="SUPFAM" id="SSF48140">
    <property type="entry name" value="Ribosomal protein L19 (L19e)"/>
    <property type="match status" value="1"/>
</dbReference>
<organism evidence="7 8">
    <name type="scientific">Colletotrichum musicola</name>
    <dbReference type="NCBI Taxonomy" id="2175873"/>
    <lineage>
        <taxon>Eukaryota</taxon>
        <taxon>Fungi</taxon>
        <taxon>Dikarya</taxon>
        <taxon>Ascomycota</taxon>
        <taxon>Pezizomycotina</taxon>
        <taxon>Sordariomycetes</taxon>
        <taxon>Hypocreomycetidae</taxon>
        <taxon>Glomerellales</taxon>
        <taxon>Glomerellaceae</taxon>
        <taxon>Colletotrichum</taxon>
        <taxon>Colletotrichum orchidearum species complex</taxon>
    </lineage>
</organism>
<dbReference type="FunFam" id="1.10.1650.10:FF:000001">
    <property type="entry name" value="Ribosomal protein L19"/>
    <property type="match status" value="1"/>
</dbReference>
<dbReference type="Gene3D" id="1.10.1200.240">
    <property type="match status" value="1"/>
</dbReference>
<evidence type="ECO:0000256" key="2">
    <source>
        <dbReference type="ARBA" id="ARBA00022980"/>
    </source>
</evidence>
<dbReference type="Pfam" id="PF01280">
    <property type="entry name" value="Ribosomal_L19e"/>
    <property type="match status" value="1"/>
</dbReference>
<evidence type="ECO:0000313" key="7">
    <source>
        <dbReference type="EMBL" id="KAF6824675.1"/>
    </source>
</evidence>
<feature type="region of interest" description="Disordered" evidence="5">
    <location>
        <begin position="238"/>
        <end position="281"/>
    </location>
</feature>
<dbReference type="HAMAP" id="MF_01475">
    <property type="entry name" value="Ribosomal_eL19"/>
    <property type="match status" value="1"/>
</dbReference>
<dbReference type="GO" id="GO:0022625">
    <property type="term" value="C:cytosolic large ribosomal subunit"/>
    <property type="evidence" value="ECO:0007669"/>
    <property type="project" value="InterPro"/>
</dbReference>
<feature type="compositionally biased region" description="Basic and acidic residues" evidence="5">
    <location>
        <begin position="238"/>
        <end position="266"/>
    </location>
</feature>
<dbReference type="PANTHER" id="PTHR10722">
    <property type="entry name" value="60S RIBOSOMAL PROTEIN L19"/>
    <property type="match status" value="1"/>
</dbReference>
<dbReference type="InterPro" id="IPR023638">
    <property type="entry name" value="Ribosomal_eL19_CS"/>
</dbReference>
<dbReference type="Gene3D" id="1.10.1650.10">
    <property type="match status" value="1"/>
</dbReference>
<dbReference type="OrthoDB" id="5407653at2759"/>
<evidence type="ECO:0000256" key="5">
    <source>
        <dbReference type="SAM" id="MobiDB-lite"/>
    </source>
</evidence>
<dbReference type="InterPro" id="IPR035970">
    <property type="entry name" value="60S_ribosomal_eL19_sf"/>
</dbReference>
<proteinExistence type="inferred from homology"/>
<evidence type="ECO:0000313" key="8">
    <source>
        <dbReference type="Proteomes" id="UP000639643"/>
    </source>
</evidence>
<dbReference type="InterPro" id="IPR039547">
    <property type="entry name" value="Ribosomal_eL19"/>
</dbReference>
<comment type="similarity">
    <text evidence="1 4">Belongs to the eukaryotic ribosomal protein eL19 family.</text>
</comment>